<comment type="similarity">
    <text evidence="12">Belongs to the helicase family. PriA subfamily.</text>
</comment>
<dbReference type="GO" id="GO:0006310">
    <property type="term" value="P:DNA recombination"/>
    <property type="evidence" value="ECO:0007669"/>
    <property type="project" value="InterPro"/>
</dbReference>
<dbReference type="Pfam" id="PF17764">
    <property type="entry name" value="PriA_3primeBD"/>
    <property type="match status" value="1"/>
</dbReference>
<reference evidence="15 16" key="1">
    <citation type="journal article" date="2018" name="Environ. Microbiol.">
        <title>Genomes of ubiquitous marine and hypersaline Hydrogenovibrio, Thiomicrorhabdus and Thiomicrospira spp. encode a diversity of mechanisms to sustain chemolithoautotrophy in heterogeneous environments.</title>
        <authorList>
            <person name="Scott K.M."/>
            <person name="Williams J."/>
            <person name="Porter C.M.B."/>
            <person name="Russel S."/>
            <person name="Harmer T.L."/>
            <person name="Paul J.H."/>
            <person name="Antonen K.M."/>
            <person name="Bridges M.K."/>
            <person name="Camper G.J."/>
            <person name="Campla C.K."/>
            <person name="Casella L.G."/>
            <person name="Chase E."/>
            <person name="Conrad J.W."/>
            <person name="Cruz M.C."/>
            <person name="Dunlap D.S."/>
            <person name="Duran L."/>
            <person name="Fahsbender E.M."/>
            <person name="Goldsmith D.B."/>
            <person name="Keeley R.F."/>
            <person name="Kondoff M.R."/>
            <person name="Kussy B.I."/>
            <person name="Lane M.K."/>
            <person name="Lawler S."/>
            <person name="Leigh B.A."/>
            <person name="Lewis C."/>
            <person name="Lostal L.M."/>
            <person name="Marking D."/>
            <person name="Mancera P.A."/>
            <person name="McClenthan E.C."/>
            <person name="McIntyre E.A."/>
            <person name="Mine J.A."/>
            <person name="Modi S."/>
            <person name="Moore B.D."/>
            <person name="Morgan W.A."/>
            <person name="Nelson K.M."/>
            <person name="Nguyen K.N."/>
            <person name="Ogburn N."/>
            <person name="Parrino D.G."/>
            <person name="Pedapudi A.D."/>
            <person name="Pelham R.P."/>
            <person name="Preece A.M."/>
            <person name="Rampersad E.A."/>
            <person name="Richardson J.C."/>
            <person name="Rodgers C.M."/>
            <person name="Schaffer B.L."/>
            <person name="Sheridan N.E."/>
            <person name="Solone M.R."/>
            <person name="Staley Z.R."/>
            <person name="Tabuchi M."/>
            <person name="Waide R.J."/>
            <person name="Wanjugi P.W."/>
            <person name="Young S."/>
            <person name="Clum A."/>
            <person name="Daum C."/>
            <person name="Huntemann M."/>
            <person name="Ivanova N."/>
            <person name="Kyrpides N."/>
            <person name="Mikhailova N."/>
            <person name="Palaniappan K."/>
            <person name="Pillay M."/>
            <person name="Reddy T.B.K."/>
            <person name="Shapiro N."/>
            <person name="Stamatis D."/>
            <person name="Varghese N."/>
            <person name="Woyke T."/>
            <person name="Boden R."/>
            <person name="Freyermuth S.K."/>
            <person name="Kerfeld C.A."/>
        </authorList>
    </citation>
    <scope>NUCLEOTIDE SEQUENCE [LARGE SCALE GENOMIC DNA]</scope>
    <source>
        <strain evidence="15 16">JR-2</strain>
    </source>
</reference>
<dbReference type="SUPFAM" id="SSF52540">
    <property type="entry name" value="P-loop containing nucleoside triphosphate hydrolases"/>
    <property type="match status" value="1"/>
</dbReference>
<feature type="binding site" evidence="12">
    <location>
        <position position="485"/>
    </location>
    <ligand>
        <name>Zn(2+)</name>
        <dbReference type="ChEBI" id="CHEBI:29105"/>
        <label>2</label>
    </ligand>
</feature>
<dbReference type="InterPro" id="IPR014001">
    <property type="entry name" value="Helicase_ATP-bd"/>
</dbReference>
<keyword evidence="9 12" id="KW-0238">DNA-binding</keyword>
<dbReference type="Gene3D" id="3.40.50.300">
    <property type="entry name" value="P-loop containing nucleotide triphosphate hydrolases"/>
    <property type="match status" value="2"/>
</dbReference>
<keyword evidence="7 12" id="KW-0862">Zinc</keyword>
<dbReference type="GO" id="GO:0006270">
    <property type="term" value="P:DNA replication initiation"/>
    <property type="evidence" value="ECO:0007669"/>
    <property type="project" value="TreeGrafter"/>
</dbReference>
<evidence type="ECO:0000259" key="13">
    <source>
        <dbReference type="PROSITE" id="PS51192"/>
    </source>
</evidence>
<evidence type="ECO:0000256" key="4">
    <source>
        <dbReference type="ARBA" id="ARBA00022741"/>
    </source>
</evidence>
<dbReference type="GO" id="GO:0006269">
    <property type="term" value="P:DNA replication, synthesis of primer"/>
    <property type="evidence" value="ECO:0007669"/>
    <property type="project" value="UniProtKB-KW"/>
</dbReference>
<evidence type="ECO:0000313" key="16">
    <source>
        <dbReference type="Proteomes" id="UP000285478"/>
    </source>
</evidence>
<dbReference type="InterPro" id="IPR011545">
    <property type="entry name" value="DEAD/DEAH_box_helicase_dom"/>
</dbReference>
<accession>A0A410H5C9</accession>
<keyword evidence="2 12" id="KW-0235">DNA replication</keyword>
<feature type="binding site" evidence="12">
    <location>
        <position position="473"/>
    </location>
    <ligand>
        <name>Zn(2+)</name>
        <dbReference type="ChEBI" id="CHEBI:29105"/>
        <label>1</label>
    </ligand>
</feature>
<evidence type="ECO:0000256" key="6">
    <source>
        <dbReference type="ARBA" id="ARBA00022806"/>
    </source>
</evidence>
<dbReference type="CDD" id="cd17929">
    <property type="entry name" value="DEXHc_priA"/>
    <property type="match status" value="1"/>
</dbReference>
<dbReference type="NCBIfam" id="TIGR00595">
    <property type="entry name" value="priA"/>
    <property type="match status" value="1"/>
</dbReference>
<feature type="binding site" evidence="12">
    <location>
        <position position="503"/>
    </location>
    <ligand>
        <name>Zn(2+)</name>
        <dbReference type="ChEBI" id="CHEBI:29105"/>
        <label>2</label>
    </ligand>
</feature>
<dbReference type="KEGG" id="htr:EPV75_10945"/>
<dbReference type="Proteomes" id="UP000285478">
    <property type="component" value="Chromosome"/>
</dbReference>
<feature type="binding site" evidence="12">
    <location>
        <position position="500"/>
    </location>
    <ligand>
        <name>Zn(2+)</name>
        <dbReference type="ChEBI" id="CHEBI:29105"/>
        <label>2</label>
    </ligand>
</feature>
<dbReference type="GO" id="GO:1990077">
    <property type="term" value="C:primosome complex"/>
    <property type="evidence" value="ECO:0007669"/>
    <property type="project" value="UniProtKB-UniRule"/>
</dbReference>
<keyword evidence="3 12" id="KW-0479">Metal-binding</keyword>
<dbReference type="CDD" id="cd18804">
    <property type="entry name" value="SF2_C_priA"/>
    <property type="match status" value="1"/>
</dbReference>
<feature type="domain" description="Helicase ATP-binding" evidence="13">
    <location>
        <begin position="248"/>
        <end position="414"/>
    </location>
</feature>
<evidence type="ECO:0000256" key="7">
    <source>
        <dbReference type="ARBA" id="ARBA00022833"/>
    </source>
</evidence>
<dbReference type="FunFam" id="3.40.50.300:FF:000489">
    <property type="entry name" value="Primosome assembly protein PriA"/>
    <property type="match status" value="1"/>
</dbReference>
<organism evidence="15 16">
    <name type="scientific">Hydrogenovibrio thermophilus</name>
    <dbReference type="NCBI Taxonomy" id="265883"/>
    <lineage>
        <taxon>Bacteria</taxon>
        <taxon>Pseudomonadati</taxon>
        <taxon>Pseudomonadota</taxon>
        <taxon>Gammaproteobacteria</taxon>
        <taxon>Thiotrichales</taxon>
        <taxon>Piscirickettsiaceae</taxon>
        <taxon>Hydrogenovibrio</taxon>
    </lineage>
</organism>
<evidence type="ECO:0000256" key="8">
    <source>
        <dbReference type="ARBA" id="ARBA00022840"/>
    </source>
</evidence>
<dbReference type="Pfam" id="PF00271">
    <property type="entry name" value="Helicase_C"/>
    <property type="match status" value="1"/>
</dbReference>
<dbReference type="SMART" id="SM00490">
    <property type="entry name" value="HELICc"/>
    <property type="match status" value="1"/>
</dbReference>
<dbReference type="RefSeq" id="WP_128385408.1">
    <property type="nucleotide sequence ID" value="NZ_CP035033.1"/>
</dbReference>
<evidence type="ECO:0000256" key="3">
    <source>
        <dbReference type="ARBA" id="ARBA00022723"/>
    </source>
</evidence>
<dbReference type="InterPro" id="IPR001650">
    <property type="entry name" value="Helicase_C-like"/>
</dbReference>
<proteinExistence type="inferred from homology"/>
<keyword evidence="10 12" id="KW-0413">Isomerase</keyword>
<keyword evidence="16" id="KW-1185">Reference proteome</keyword>
<dbReference type="GO" id="GO:0005524">
    <property type="term" value="F:ATP binding"/>
    <property type="evidence" value="ECO:0007669"/>
    <property type="project" value="UniProtKB-UniRule"/>
</dbReference>
<feature type="domain" description="Helicase C-terminal" evidence="14">
    <location>
        <begin position="497"/>
        <end position="665"/>
    </location>
</feature>
<dbReference type="PROSITE" id="PS51194">
    <property type="entry name" value="HELICASE_CTER"/>
    <property type="match status" value="1"/>
</dbReference>
<evidence type="ECO:0000256" key="2">
    <source>
        <dbReference type="ARBA" id="ARBA00022705"/>
    </source>
</evidence>
<dbReference type="InterPro" id="IPR005259">
    <property type="entry name" value="PriA"/>
</dbReference>
<dbReference type="EC" id="5.6.2.4" evidence="12"/>
<dbReference type="Pfam" id="PF00270">
    <property type="entry name" value="DEAD"/>
    <property type="match status" value="1"/>
</dbReference>
<keyword evidence="4 12" id="KW-0547">Nucleotide-binding</keyword>
<dbReference type="GO" id="GO:0016887">
    <property type="term" value="F:ATP hydrolysis activity"/>
    <property type="evidence" value="ECO:0007669"/>
    <property type="project" value="RHEA"/>
</dbReference>
<feature type="binding site" evidence="12">
    <location>
        <position position="513"/>
    </location>
    <ligand>
        <name>Zn(2+)</name>
        <dbReference type="ChEBI" id="CHEBI:29105"/>
        <label>1</label>
    </ligand>
</feature>
<keyword evidence="6 12" id="KW-0347">Helicase</keyword>
<dbReference type="InterPro" id="IPR041236">
    <property type="entry name" value="PriA_C"/>
</dbReference>
<comment type="cofactor">
    <cofactor evidence="12">
        <name>Zn(2+)</name>
        <dbReference type="ChEBI" id="CHEBI:29105"/>
    </cofactor>
    <text evidence="12">Binds 2 zinc ions per subunit.</text>
</comment>
<dbReference type="Pfam" id="PF18074">
    <property type="entry name" value="PriA_C"/>
    <property type="match status" value="1"/>
</dbReference>
<feature type="binding site" evidence="12">
    <location>
        <position position="482"/>
    </location>
    <ligand>
        <name>Zn(2+)</name>
        <dbReference type="ChEBI" id="CHEBI:29105"/>
        <label>2</label>
    </ligand>
</feature>
<dbReference type="HAMAP" id="MF_00983">
    <property type="entry name" value="PriA"/>
    <property type="match status" value="1"/>
</dbReference>
<keyword evidence="1 12" id="KW-0639">Primosome</keyword>
<evidence type="ECO:0000256" key="10">
    <source>
        <dbReference type="ARBA" id="ARBA00023235"/>
    </source>
</evidence>
<evidence type="ECO:0000256" key="5">
    <source>
        <dbReference type="ARBA" id="ARBA00022801"/>
    </source>
</evidence>
<keyword evidence="8 12" id="KW-0067">ATP-binding</keyword>
<dbReference type="PANTHER" id="PTHR30580">
    <property type="entry name" value="PRIMOSOMAL PROTEIN N"/>
    <property type="match status" value="1"/>
</dbReference>
<dbReference type="GO" id="GO:0043138">
    <property type="term" value="F:3'-5' DNA helicase activity"/>
    <property type="evidence" value="ECO:0007669"/>
    <property type="project" value="UniProtKB-EC"/>
</dbReference>
<gene>
    <name evidence="12" type="primary">priA</name>
    <name evidence="15" type="ORF">EPV75_10945</name>
</gene>
<dbReference type="GO" id="GO:0003677">
    <property type="term" value="F:DNA binding"/>
    <property type="evidence" value="ECO:0007669"/>
    <property type="project" value="UniProtKB-UniRule"/>
</dbReference>
<name>A0A410H5C9_9GAMM</name>
<keyword evidence="5 12" id="KW-0378">Hydrolase</keyword>
<dbReference type="Pfam" id="PF18319">
    <property type="entry name" value="Zn_ribbon_PriA"/>
    <property type="match status" value="1"/>
</dbReference>
<dbReference type="GO" id="GO:0006302">
    <property type="term" value="P:double-strand break repair"/>
    <property type="evidence" value="ECO:0007669"/>
    <property type="project" value="InterPro"/>
</dbReference>
<dbReference type="PROSITE" id="PS51192">
    <property type="entry name" value="HELICASE_ATP_BIND_1"/>
    <property type="match status" value="1"/>
</dbReference>
<dbReference type="SMART" id="SM00487">
    <property type="entry name" value="DEXDc"/>
    <property type="match status" value="1"/>
</dbReference>
<dbReference type="InterPro" id="IPR027417">
    <property type="entry name" value="P-loop_NTPase"/>
</dbReference>
<dbReference type="InterPro" id="IPR042115">
    <property type="entry name" value="PriA_3primeBD_sf"/>
</dbReference>
<evidence type="ECO:0000256" key="9">
    <source>
        <dbReference type="ARBA" id="ARBA00023125"/>
    </source>
</evidence>
<dbReference type="NCBIfam" id="NF004065">
    <property type="entry name" value="PRK05580.1-1"/>
    <property type="match status" value="1"/>
</dbReference>
<dbReference type="GO" id="GO:0008270">
    <property type="term" value="F:zinc ion binding"/>
    <property type="evidence" value="ECO:0007669"/>
    <property type="project" value="UniProtKB-UniRule"/>
</dbReference>
<evidence type="ECO:0000259" key="14">
    <source>
        <dbReference type="PROSITE" id="PS51194"/>
    </source>
</evidence>
<sequence length="784" mass="86382">MFVKVAVPGPFLAPLDYALQAVSNDAENGAHAETANLSLALEPNESSADAGDSESSTQKDILPVIGGRVTVPFRNKRHTGIVMALSEEAEVDAAKIKPIDTVLDAAPIFSEPEMALLQWASHYYHEPIGNVMQTALPKRIRQGESLTVEGVPAWRLTETGQTAESQIASNATQQEALFKALSAQTDAVTAEQLNSVLSGWRLPMKRFIEKGWVEEIEKSCLHALPSREKLARPGHILNTEQQAAVDQVLAQDGFSAHLLEGVTGSGKTEVYLGLIEAIIAQGKQVLVLVPEIGLTPQTVKRFEAYLQAPVAVMHSGLNDKERHCAWSLVKTHQVSVLLGTRSAIFTPFDNLGLCIMDEEHDLSFKQQDGFRYSARDCLVRRAQLEKVPVVLGSATPSLETLYNAESGRYHWLKLTRRAGTASLPTVGLLDVRGVPQEEGVSETLKAQMHAHLQGGGQVLLFLNRRGYAPVLMCHDCGWQAACPSCDANMTYHHQVGELRCHHCGHQEKAPSLCPNCGSGEFVKVGQGTERLEQAVAAWFPGYRVLRVDRDTTRNKGQMMALTEQASQGEADILIGTQMLAKGHHFPKVTLVGLLDIDQGLFSCDFRAAERMAQLVVQVSGRAGRAEQAGEVLIQTHHPEHPLLKVLVEQGYGAFAEQALQGRRLAELPPFQYQILLRAESVDPQSGWTFLNDVKNRLNFAKMQLLRSHFSVAESADEAPELEVFGPVSAPMLRRQGRFRYQLLLQSAQRGWLHTWLAQVESELYTSPQAKKVRWSLDVDPQEMT</sequence>
<evidence type="ECO:0000313" key="15">
    <source>
        <dbReference type="EMBL" id="QAB16142.1"/>
    </source>
</evidence>
<protein>
    <recommendedName>
        <fullName evidence="12">Replication restart protein PriA</fullName>
    </recommendedName>
    <alternativeName>
        <fullName evidence="12">ATP-dependent DNA helicase PriA</fullName>
        <ecNumber evidence="12">5.6.2.4</ecNumber>
    </alternativeName>
    <alternativeName>
        <fullName evidence="12">DNA 3'-5' helicase PriA</fullName>
    </alternativeName>
</protein>
<dbReference type="InterPro" id="IPR040498">
    <property type="entry name" value="PriA_CRR"/>
</dbReference>
<comment type="catalytic activity">
    <reaction evidence="12">
        <text>Couples ATP hydrolysis with the unwinding of duplex DNA by translocating in the 3'-5' direction.</text>
        <dbReference type="EC" id="5.6.2.4"/>
    </reaction>
</comment>
<dbReference type="PANTHER" id="PTHR30580:SF0">
    <property type="entry name" value="PRIMOSOMAL PROTEIN N"/>
    <property type="match status" value="1"/>
</dbReference>
<feature type="binding site" evidence="12">
    <location>
        <position position="516"/>
    </location>
    <ligand>
        <name>Zn(2+)</name>
        <dbReference type="ChEBI" id="CHEBI:29105"/>
        <label>1</label>
    </ligand>
</feature>
<comment type="catalytic activity">
    <reaction evidence="11 12">
        <text>ATP + H2O = ADP + phosphate + H(+)</text>
        <dbReference type="Rhea" id="RHEA:13065"/>
        <dbReference type="ChEBI" id="CHEBI:15377"/>
        <dbReference type="ChEBI" id="CHEBI:15378"/>
        <dbReference type="ChEBI" id="CHEBI:30616"/>
        <dbReference type="ChEBI" id="CHEBI:43474"/>
        <dbReference type="ChEBI" id="CHEBI:456216"/>
        <dbReference type="EC" id="5.6.2.4"/>
    </reaction>
</comment>
<dbReference type="AlphaFoldDB" id="A0A410H5C9"/>
<dbReference type="InterPro" id="IPR041222">
    <property type="entry name" value="PriA_3primeBD"/>
</dbReference>
<feature type="binding site" evidence="12">
    <location>
        <position position="476"/>
    </location>
    <ligand>
        <name>Zn(2+)</name>
        <dbReference type="ChEBI" id="CHEBI:29105"/>
        <label>1</label>
    </ligand>
</feature>
<dbReference type="NCBIfam" id="NF004067">
    <property type="entry name" value="PRK05580.1-4"/>
    <property type="match status" value="1"/>
</dbReference>
<dbReference type="EMBL" id="CP035033">
    <property type="protein sequence ID" value="QAB16142.1"/>
    <property type="molecule type" value="Genomic_DNA"/>
</dbReference>
<evidence type="ECO:0000256" key="11">
    <source>
        <dbReference type="ARBA" id="ARBA00048988"/>
    </source>
</evidence>
<evidence type="ECO:0000256" key="12">
    <source>
        <dbReference type="HAMAP-Rule" id="MF_00983"/>
    </source>
</evidence>
<comment type="function">
    <text evidence="12">Initiates the restart of stalled replication forks, which reloads the replicative helicase on sites other than the origin of replication. Recognizes and binds to abandoned replication forks and remodels them to uncover a helicase loading site. Promotes assembly of the primosome at these replication forks.</text>
</comment>
<dbReference type="Gene3D" id="3.40.1440.60">
    <property type="entry name" value="PriA, 3(prime) DNA-binding domain"/>
    <property type="match status" value="1"/>
</dbReference>
<evidence type="ECO:0000256" key="1">
    <source>
        <dbReference type="ARBA" id="ARBA00022515"/>
    </source>
</evidence>
<comment type="subunit">
    <text evidence="12">Component of the replication restart primosome.</text>
</comment>